<comment type="caution">
    <text evidence="2">The sequence shown here is derived from an EMBL/GenBank/DDBJ whole genome shotgun (WGS) entry which is preliminary data.</text>
</comment>
<sequence>MMQESGTEVASNGTANQNSIQASLEGHREVRSKSATPSEVTASDILNFHQQQIATVEMSLLIKFGWCEARRSAGLEYSR</sequence>
<feature type="region of interest" description="Disordered" evidence="1">
    <location>
        <begin position="1"/>
        <end position="39"/>
    </location>
</feature>
<evidence type="ECO:0000256" key="1">
    <source>
        <dbReference type="SAM" id="MobiDB-lite"/>
    </source>
</evidence>
<accession>A0A5A9NVJ6</accession>
<dbReference type="EMBL" id="SOYY01000013">
    <property type="protein sequence ID" value="KAA0712801.1"/>
    <property type="molecule type" value="Genomic_DNA"/>
</dbReference>
<reference evidence="2 3" key="1">
    <citation type="journal article" date="2019" name="Mol. Ecol. Resour.">
        <title>Chromosome-level genome assembly of Triplophysa tibetana, a fish adapted to the harsh high-altitude environment of the Tibetan Plateau.</title>
        <authorList>
            <person name="Yang X."/>
            <person name="Liu H."/>
            <person name="Ma Z."/>
            <person name="Zou Y."/>
            <person name="Zou M."/>
            <person name="Mao Y."/>
            <person name="Li X."/>
            <person name="Wang H."/>
            <person name="Chen T."/>
            <person name="Wang W."/>
            <person name="Yang R."/>
        </authorList>
    </citation>
    <scope>NUCLEOTIDE SEQUENCE [LARGE SCALE GENOMIC DNA]</scope>
    <source>
        <strain evidence="2">TTIB1903HZAU</strain>
        <tissue evidence="2">Muscle</tissue>
    </source>
</reference>
<name>A0A5A9NVJ6_9TELE</name>
<gene>
    <name evidence="2" type="ORF">E1301_Tti004958</name>
</gene>
<dbReference type="Proteomes" id="UP000324632">
    <property type="component" value="Chromosome 13"/>
</dbReference>
<keyword evidence="3" id="KW-1185">Reference proteome</keyword>
<feature type="compositionally biased region" description="Polar residues" evidence="1">
    <location>
        <begin position="1"/>
        <end position="22"/>
    </location>
</feature>
<proteinExistence type="predicted"/>
<evidence type="ECO:0000313" key="2">
    <source>
        <dbReference type="EMBL" id="KAA0712801.1"/>
    </source>
</evidence>
<evidence type="ECO:0000313" key="3">
    <source>
        <dbReference type="Proteomes" id="UP000324632"/>
    </source>
</evidence>
<protein>
    <submittedName>
        <fullName evidence="2">Forkhead box protein P1-B</fullName>
    </submittedName>
</protein>
<dbReference type="AlphaFoldDB" id="A0A5A9NVJ6"/>
<organism evidence="2 3">
    <name type="scientific">Triplophysa tibetana</name>
    <dbReference type="NCBI Taxonomy" id="1572043"/>
    <lineage>
        <taxon>Eukaryota</taxon>
        <taxon>Metazoa</taxon>
        <taxon>Chordata</taxon>
        <taxon>Craniata</taxon>
        <taxon>Vertebrata</taxon>
        <taxon>Euteleostomi</taxon>
        <taxon>Actinopterygii</taxon>
        <taxon>Neopterygii</taxon>
        <taxon>Teleostei</taxon>
        <taxon>Ostariophysi</taxon>
        <taxon>Cypriniformes</taxon>
        <taxon>Nemacheilidae</taxon>
        <taxon>Triplophysa</taxon>
    </lineage>
</organism>